<dbReference type="EMBL" id="AVOT02002892">
    <property type="protein sequence ID" value="MBW0471873.1"/>
    <property type="molecule type" value="Genomic_DNA"/>
</dbReference>
<evidence type="ECO:0000313" key="2">
    <source>
        <dbReference type="EMBL" id="MBW0471873.1"/>
    </source>
</evidence>
<evidence type="ECO:0000256" key="1">
    <source>
        <dbReference type="SAM" id="MobiDB-lite"/>
    </source>
</evidence>
<sequence>MPCLWILNNDLIGLNTNPLVTIGPDDTLVIQSDSQYLLGIHIPLQFGRHIELPIIDINSNFCDLSMDQLTELSSERNSSADNYDNNFNHCNVEETNSPPKTGTQQRKRRCKRSEVYNYFEKLTDTRVWIADKKNYRHTYKCRHCSVKIGVMGGNTSNMNKHRKKCGGQFDAWALRSPGSIDPSMGARLDAKAQQHLTKELVKALVAIQMSSSIFESPRLCKILNEITPLAFDSSNCYSALLQG</sequence>
<reference evidence="2" key="1">
    <citation type="submission" date="2021-03" db="EMBL/GenBank/DDBJ databases">
        <title>Draft genome sequence of rust myrtle Austropuccinia psidii MF-1, a brazilian biotype.</title>
        <authorList>
            <person name="Quecine M.C."/>
            <person name="Pachon D.M.R."/>
            <person name="Bonatelli M.L."/>
            <person name="Correr F.H."/>
            <person name="Franceschini L.M."/>
            <person name="Leite T.F."/>
            <person name="Margarido G.R.A."/>
            <person name="Almeida C.A."/>
            <person name="Ferrarezi J.A."/>
            <person name="Labate C.A."/>
        </authorList>
    </citation>
    <scope>NUCLEOTIDE SEQUENCE</scope>
    <source>
        <strain evidence="2">MF-1</strain>
    </source>
</reference>
<evidence type="ECO:0008006" key="4">
    <source>
        <dbReference type="Google" id="ProtNLM"/>
    </source>
</evidence>
<accession>A0A9Q3BV56</accession>
<dbReference type="InterPro" id="IPR036236">
    <property type="entry name" value="Znf_C2H2_sf"/>
</dbReference>
<gene>
    <name evidence="2" type="ORF">O181_011588</name>
</gene>
<dbReference type="AlphaFoldDB" id="A0A9Q3BV56"/>
<organism evidence="2 3">
    <name type="scientific">Austropuccinia psidii MF-1</name>
    <dbReference type="NCBI Taxonomy" id="1389203"/>
    <lineage>
        <taxon>Eukaryota</taxon>
        <taxon>Fungi</taxon>
        <taxon>Dikarya</taxon>
        <taxon>Basidiomycota</taxon>
        <taxon>Pucciniomycotina</taxon>
        <taxon>Pucciniomycetes</taxon>
        <taxon>Pucciniales</taxon>
        <taxon>Sphaerophragmiaceae</taxon>
        <taxon>Austropuccinia</taxon>
    </lineage>
</organism>
<proteinExistence type="predicted"/>
<keyword evidence="3" id="KW-1185">Reference proteome</keyword>
<evidence type="ECO:0000313" key="3">
    <source>
        <dbReference type="Proteomes" id="UP000765509"/>
    </source>
</evidence>
<feature type="region of interest" description="Disordered" evidence="1">
    <location>
        <begin position="83"/>
        <end position="107"/>
    </location>
</feature>
<dbReference type="SUPFAM" id="SSF57667">
    <property type="entry name" value="beta-beta-alpha zinc fingers"/>
    <property type="match status" value="1"/>
</dbReference>
<dbReference type="Proteomes" id="UP000765509">
    <property type="component" value="Unassembled WGS sequence"/>
</dbReference>
<protein>
    <recommendedName>
        <fullName evidence="4">BED-type domain-containing protein</fullName>
    </recommendedName>
</protein>
<comment type="caution">
    <text evidence="2">The sequence shown here is derived from an EMBL/GenBank/DDBJ whole genome shotgun (WGS) entry which is preliminary data.</text>
</comment>
<name>A0A9Q3BV56_9BASI</name>
<feature type="compositionally biased region" description="Polar residues" evidence="1">
    <location>
        <begin position="83"/>
        <end position="104"/>
    </location>
</feature>